<evidence type="ECO:0000313" key="11">
    <source>
        <dbReference type="Proteomes" id="UP000526307"/>
    </source>
</evidence>
<feature type="transmembrane region" description="Helical" evidence="8">
    <location>
        <begin position="6"/>
        <end position="27"/>
    </location>
</feature>
<dbReference type="RefSeq" id="WP_178978724.1">
    <property type="nucleotide sequence ID" value="NZ_JABXYR010000002.1"/>
</dbReference>
<dbReference type="PRINTS" id="PR01434">
    <property type="entry name" value="NADHDHGNASE5"/>
</dbReference>
<dbReference type="Proteomes" id="UP000526307">
    <property type="component" value="Unassembled WGS sequence"/>
</dbReference>
<keyword evidence="5" id="KW-0560">Oxidoreductase</keyword>
<feature type="transmembrane region" description="Helical" evidence="8">
    <location>
        <begin position="339"/>
        <end position="361"/>
    </location>
</feature>
<feature type="transmembrane region" description="Helical" evidence="8">
    <location>
        <begin position="84"/>
        <end position="104"/>
    </location>
</feature>
<gene>
    <name evidence="10" type="ORF">HW270_06980</name>
</gene>
<sequence length="505" mass="53834">MNLIALNLRPLLAILVSLVASGLIYVLGEHIKANTREAITFTASILKILLVYSMVSAVLAGQMIRLELFRLVDGISFALNVDTAGIVFACSASTLWLLTSAYSVGYMRGHGEKNQTGYYAAFAMCLSAAMGICFAANLITFFIFFEVLTIATYPLVVHYRDAEGTSSGRKYLAYTLISGQIFFAAMVIVYAVSGTLEFKPGGFMDSGMIPGGWMLVIFVMMIGAGIVKAGVMPFHSWLPAAMVAPTPVSALLHAVVVVKAGAFATLRVMMYVFGPKLARECGGATLLAWMAAVTILISSLIALKKDNLKARLAFSTIGQLSYIVLGIAILSPLSTVGALYHLVAHAFMKITLFMCAGAIFVTAHKKNISEMVGLGRRMPITMTAFTIASLGIAGFPFFVGFVSKANIIMGALKSGQLLFGVTLIVSALLALTYLMPVVLIAFKRDVVNPDFTVYGEANRMMLIPLVITAGLSLLLGLAPNFVLHLLDLAMQTGNAVFSATGGTLC</sequence>
<evidence type="ECO:0000313" key="10">
    <source>
        <dbReference type="EMBL" id="NWO23807.1"/>
    </source>
</evidence>
<dbReference type="GO" id="GO:0016491">
    <property type="term" value="F:oxidoreductase activity"/>
    <property type="evidence" value="ECO:0007669"/>
    <property type="project" value="UniProtKB-KW"/>
</dbReference>
<feature type="transmembrane region" description="Helical" evidence="8">
    <location>
        <begin position="382"/>
        <end position="402"/>
    </location>
</feature>
<feature type="transmembrane region" description="Helical" evidence="8">
    <location>
        <begin position="462"/>
        <end position="482"/>
    </location>
</feature>
<keyword evidence="2" id="KW-1003">Cell membrane</keyword>
<dbReference type="GO" id="GO:0005886">
    <property type="term" value="C:plasma membrane"/>
    <property type="evidence" value="ECO:0007669"/>
    <property type="project" value="UniProtKB-SubCell"/>
</dbReference>
<feature type="transmembrane region" description="Helical" evidence="8">
    <location>
        <begin position="286"/>
        <end position="303"/>
    </location>
</feature>
<evidence type="ECO:0000256" key="2">
    <source>
        <dbReference type="ARBA" id="ARBA00022475"/>
    </source>
</evidence>
<feature type="transmembrane region" description="Helical" evidence="8">
    <location>
        <begin position="417"/>
        <end position="442"/>
    </location>
</feature>
<evidence type="ECO:0000259" key="9">
    <source>
        <dbReference type="Pfam" id="PF00361"/>
    </source>
</evidence>
<dbReference type="AlphaFoldDB" id="A0A7Y8VSN9"/>
<evidence type="ECO:0000256" key="6">
    <source>
        <dbReference type="ARBA" id="ARBA00023136"/>
    </source>
</evidence>
<accession>A0A7Y8VSN9</accession>
<dbReference type="EMBL" id="JABXYR010000002">
    <property type="protein sequence ID" value="NWO23807.1"/>
    <property type="molecule type" value="Genomic_DNA"/>
</dbReference>
<name>A0A7Y8VSN9_9FIRM</name>
<organism evidence="10 11">
    <name type="scientific">Mogibacterium timidum</name>
    <dbReference type="NCBI Taxonomy" id="35519"/>
    <lineage>
        <taxon>Bacteria</taxon>
        <taxon>Bacillati</taxon>
        <taxon>Bacillota</taxon>
        <taxon>Clostridia</taxon>
        <taxon>Peptostreptococcales</taxon>
        <taxon>Anaerovoracaceae</taxon>
        <taxon>Mogibacterium</taxon>
    </lineage>
</organism>
<feature type="transmembrane region" description="Helical" evidence="8">
    <location>
        <begin position="171"/>
        <end position="192"/>
    </location>
</feature>
<feature type="transmembrane region" description="Helical" evidence="8">
    <location>
        <begin position="39"/>
        <end position="64"/>
    </location>
</feature>
<proteinExistence type="predicted"/>
<evidence type="ECO:0000256" key="4">
    <source>
        <dbReference type="ARBA" id="ARBA00022989"/>
    </source>
</evidence>
<dbReference type="InterPro" id="IPR052175">
    <property type="entry name" value="ComplexI-like_HydComp"/>
</dbReference>
<dbReference type="Pfam" id="PF00361">
    <property type="entry name" value="Proton_antipo_M"/>
    <property type="match status" value="1"/>
</dbReference>
<feature type="transmembrane region" description="Helical" evidence="8">
    <location>
        <begin position="212"/>
        <end position="231"/>
    </location>
</feature>
<keyword evidence="6 8" id="KW-0472">Membrane</keyword>
<comment type="subcellular location">
    <subcellularLocation>
        <location evidence="1">Cell membrane</location>
        <topology evidence="1">Multi-pass membrane protein</topology>
    </subcellularLocation>
    <subcellularLocation>
        <location evidence="7">Membrane</location>
        <topology evidence="7">Multi-pass membrane protein</topology>
    </subcellularLocation>
</comment>
<dbReference type="PANTHER" id="PTHR42682:SF4">
    <property type="entry name" value="NADH-UBIQUINONE_PLASTOQUINONE"/>
    <property type="match status" value="1"/>
</dbReference>
<feature type="transmembrane region" description="Helical" evidence="8">
    <location>
        <begin position="251"/>
        <end position="274"/>
    </location>
</feature>
<keyword evidence="4 8" id="KW-1133">Transmembrane helix</keyword>
<feature type="domain" description="NADH:quinone oxidoreductase/Mrp antiporter transmembrane" evidence="9">
    <location>
        <begin position="135"/>
        <end position="428"/>
    </location>
</feature>
<evidence type="ECO:0000256" key="3">
    <source>
        <dbReference type="ARBA" id="ARBA00022692"/>
    </source>
</evidence>
<feature type="transmembrane region" description="Helical" evidence="8">
    <location>
        <begin position="138"/>
        <end position="159"/>
    </location>
</feature>
<evidence type="ECO:0000256" key="1">
    <source>
        <dbReference type="ARBA" id="ARBA00004651"/>
    </source>
</evidence>
<evidence type="ECO:0000256" key="7">
    <source>
        <dbReference type="RuleBase" id="RU000320"/>
    </source>
</evidence>
<keyword evidence="11" id="KW-1185">Reference proteome</keyword>
<dbReference type="InterPro" id="IPR001750">
    <property type="entry name" value="ND/Mrp_TM"/>
</dbReference>
<dbReference type="PANTHER" id="PTHR42682">
    <property type="entry name" value="HYDROGENASE-4 COMPONENT F"/>
    <property type="match status" value="1"/>
</dbReference>
<keyword evidence="3 7" id="KW-0812">Transmembrane</keyword>
<evidence type="ECO:0000256" key="8">
    <source>
        <dbReference type="SAM" id="Phobius"/>
    </source>
</evidence>
<feature type="transmembrane region" description="Helical" evidence="8">
    <location>
        <begin position="116"/>
        <end position="132"/>
    </location>
</feature>
<reference evidence="10 11" key="1">
    <citation type="submission" date="2020-06" db="EMBL/GenBank/DDBJ databases">
        <title>Mogibacterium timidum strain W9173 genomic sequence.</title>
        <authorList>
            <person name="Wade W.G."/>
            <person name="Johnston C.D."/>
            <person name="Chen T."/>
            <person name="Dewhirst F.E."/>
        </authorList>
    </citation>
    <scope>NUCLEOTIDE SEQUENCE [LARGE SCALE GENOMIC DNA]</scope>
    <source>
        <strain evidence="10 11">W9173</strain>
    </source>
</reference>
<comment type="caution">
    <text evidence="10">The sequence shown here is derived from an EMBL/GenBank/DDBJ whole genome shotgun (WGS) entry which is preliminary data.</text>
</comment>
<protein>
    <submittedName>
        <fullName evidence="10">Monovalent cation/H+ antiporter subunit D family protein</fullName>
    </submittedName>
</protein>
<feature type="transmembrane region" description="Helical" evidence="8">
    <location>
        <begin position="312"/>
        <end position="333"/>
    </location>
</feature>
<evidence type="ECO:0000256" key="5">
    <source>
        <dbReference type="ARBA" id="ARBA00023002"/>
    </source>
</evidence>